<keyword evidence="3 8" id="KW-0540">Nuclease</keyword>
<dbReference type="Proteomes" id="UP000503011">
    <property type="component" value="Chromosome"/>
</dbReference>
<gene>
    <name evidence="8" type="primary">vapC</name>
    <name evidence="10" type="ORF">Psuf_063040</name>
</gene>
<name>A0A6F8YT31_9ACTN</name>
<dbReference type="Pfam" id="PF01850">
    <property type="entry name" value="PIN"/>
    <property type="match status" value="1"/>
</dbReference>
<feature type="domain" description="PIN" evidence="9">
    <location>
        <begin position="3"/>
        <end position="119"/>
    </location>
</feature>
<evidence type="ECO:0000259" key="9">
    <source>
        <dbReference type="Pfam" id="PF01850"/>
    </source>
</evidence>
<keyword evidence="6 8" id="KW-0460">Magnesium</keyword>
<keyword evidence="8" id="KW-0800">Toxin</keyword>
<dbReference type="PANTHER" id="PTHR33653">
    <property type="entry name" value="RIBONUCLEASE VAPC2"/>
    <property type="match status" value="1"/>
</dbReference>
<dbReference type="RefSeq" id="WP_173160698.1">
    <property type="nucleotide sequence ID" value="NZ_AP022871.1"/>
</dbReference>
<dbReference type="GO" id="GO:0004540">
    <property type="term" value="F:RNA nuclease activity"/>
    <property type="evidence" value="ECO:0007669"/>
    <property type="project" value="InterPro"/>
</dbReference>
<keyword evidence="11" id="KW-1185">Reference proteome</keyword>
<reference evidence="10 11" key="1">
    <citation type="submission" date="2020-03" db="EMBL/GenBank/DDBJ databases">
        <title>Whole genome shotgun sequence of Phytohabitans suffuscus NBRC 105367.</title>
        <authorList>
            <person name="Komaki H."/>
            <person name="Tamura T."/>
        </authorList>
    </citation>
    <scope>NUCLEOTIDE SEQUENCE [LARGE SCALE GENOMIC DNA]</scope>
    <source>
        <strain evidence="10 11">NBRC 105367</strain>
    </source>
</reference>
<feature type="binding site" evidence="8">
    <location>
        <position position="6"/>
    </location>
    <ligand>
        <name>Mg(2+)</name>
        <dbReference type="ChEBI" id="CHEBI:18420"/>
    </ligand>
</feature>
<evidence type="ECO:0000256" key="7">
    <source>
        <dbReference type="ARBA" id="ARBA00038093"/>
    </source>
</evidence>
<dbReference type="KEGG" id="psuu:Psuf_063040"/>
<keyword evidence="5 8" id="KW-0378">Hydrolase</keyword>
<evidence type="ECO:0000256" key="3">
    <source>
        <dbReference type="ARBA" id="ARBA00022722"/>
    </source>
</evidence>
<dbReference type="InterPro" id="IPR022907">
    <property type="entry name" value="VapC_family"/>
</dbReference>
<accession>A0A6F8YT31</accession>
<dbReference type="GO" id="GO:0090729">
    <property type="term" value="F:toxin activity"/>
    <property type="evidence" value="ECO:0007669"/>
    <property type="project" value="UniProtKB-KW"/>
</dbReference>
<keyword evidence="4 8" id="KW-0479">Metal-binding</keyword>
<dbReference type="InterPro" id="IPR002716">
    <property type="entry name" value="PIN_dom"/>
</dbReference>
<dbReference type="InterPro" id="IPR029060">
    <property type="entry name" value="PIN-like_dom_sf"/>
</dbReference>
<dbReference type="EMBL" id="AP022871">
    <property type="protein sequence ID" value="BCB88991.1"/>
    <property type="molecule type" value="Genomic_DNA"/>
</dbReference>
<dbReference type="GO" id="GO:0000287">
    <property type="term" value="F:magnesium ion binding"/>
    <property type="evidence" value="ECO:0007669"/>
    <property type="project" value="UniProtKB-UniRule"/>
</dbReference>
<proteinExistence type="inferred from homology"/>
<dbReference type="EC" id="3.1.-.-" evidence="8"/>
<evidence type="ECO:0000256" key="2">
    <source>
        <dbReference type="ARBA" id="ARBA00022649"/>
    </source>
</evidence>
<dbReference type="GO" id="GO:0016787">
    <property type="term" value="F:hydrolase activity"/>
    <property type="evidence" value="ECO:0007669"/>
    <property type="project" value="UniProtKB-KW"/>
</dbReference>
<evidence type="ECO:0000256" key="6">
    <source>
        <dbReference type="ARBA" id="ARBA00022842"/>
    </source>
</evidence>
<comment type="cofactor">
    <cofactor evidence="1 8">
        <name>Mg(2+)</name>
        <dbReference type="ChEBI" id="CHEBI:18420"/>
    </cofactor>
</comment>
<dbReference type="Gene3D" id="3.40.50.1010">
    <property type="entry name" value="5'-nuclease"/>
    <property type="match status" value="1"/>
</dbReference>
<comment type="similarity">
    <text evidence="7 8">Belongs to the PINc/VapC protein family.</text>
</comment>
<reference evidence="10 11" key="2">
    <citation type="submission" date="2020-03" db="EMBL/GenBank/DDBJ databases">
        <authorList>
            <person name="Ichikawa N."/>
            <person name="Kimura A."/>
            <person name="Kitahashi Y."/>
            <person name="Uohara A."/>
        </authorList>
    </citation>
    <scope>NUCLEOTIDE SEQUENCE [LARGE SCALE GENOMIC DNA]</scope>
    <source>
        <strain evidence="10 11">NBRC 105367</strain>
    </source>
</reference>
<sequence length="134" mass="15243">MRYLADTSALVRIEREQVDPHWEDLVNRGLVTICEPVLAETLLIADVKEYQCLEEDLQDTYPWATVPDNIWSLVAAIRRDLAKRSAHKGVSVADYVVAATAIRLKLILLHEDGDFETIARFIPELKQQRITALS</sequence>
<dbReference type="AlphaFoldDB" id="A0A6F8YT31"/>
<dbReference type="SUPFAM" id="SSF88723">
    <property type="entry name" value="PIN domain-like"/>
    <property type="match status" value="1"/>
</dbReference>
<dbReference type="InterPro" id="IPR050556">
    <property type="entry name" value="Type_II_TA_system_RNase"/>
</dbReference>
<feature type="binding site" evidence="8">
    <location>
        <position position="94"/>
    </location>
    <ligand>
        <name>Mg(2+)</name>
        <dbReference type="ChEBI" id="CHEBI:18420"/>
    </ligand>
</feature>
<dbReference type="HAMAP" id="MF_00265">
    <property type="entry name" value="VapC_Nob1"/>
    <property type="match status" value="1"/>
</dbReference>
<dbReference type="PANTHER" id="PTHR33653:SF1">
    <property type="entry name" value="RIBONUCLEASE VAPC2"/>
    <property type="match status" value="1"/>
</dbReference>
<organism evidence="10 11">
    <name type="scientific">Phytohabitans suffuscus</name>
    <dbReference type="NCBI Taxonomy" id="624315"/>
    <lineage>
        <taxon>Bacteria</taxon>
        <taxon>Bacillati</taxon>
        <taxon>Actinomycetota</taxon>
        <taxon>Actinomycetes</taxon>
        <taxon>Micromonosporales</taxon>
        <taxon>Micromonosporaceae</taxon>
    </lineage>
</organism>
<keyword evidence="2 8" id="KW-1277">Toxin-antitoxin system</keyword>
<evidence type="ECO:0000256" key="4">
    <source>
        <dbReference type="ARBA" id="ARBA00022723"/>
    </source>
</evidence>
<evidence type="ECO:0000256" key="8">
    <source>
        <dbReference type="HAMAP-Rule" id="MF_00265"/>
    </source>
</evidence>
<evidence type="ECO:0000313" key="11">
    <source>
        <dbReference type="Proteomes" id="UP000503011"/>
    </source>
</evidence>
<protein>
    <recommendedName>
        <fullName evidence="8">Ribonuclease VapC</fullName>
        <shortName evidence="8">RNase VapC</shortName>
        <ecNumber evidence="8">3.1.-.-</ecNumber>
    </recommendedName>
    <alternativeName>
        <fullName evidence="8">Toxin VapC</fullName>
    </alternativeName>
</protein>
<evidence type="ECO:0000313" key="10">
    <source>
        <dbReference type="EMBL" id="BCB88991.1"/>
    </source>
</evidence>
<evidence type="ECO:0000256" key="5">
    <source>
        <dbReference type="ARBA" id="ARBA00022801"/>
    </source>
</evidence>
<evidence type="ECO:0000256" key="1">
    <source>
        <dbReference type="ARBA" id="ARBA00001946"/>
    </source>
</evidence>
<comment type="function">
    <text evidence="8">Toxic component of a toxin-antitoxin (TA) system. An RNase.</text>
</comment>